<feature type="region of interest" description="Disordered" evidence="18">
    <location>
        <begin position="873"/>
        <end position="927"/>
    </location>
</feature>
<dbReference type="PANTHER" id="PTHR46557">
    <property type="entry name" value="SERINE/THREONINE-PROTEIN PHOSPHATASE 1 REGULATORY SUBUNIT 10-RELATED"/>
    <property type="match status" value="1"/>
</dbReference>
<dbReference type="Gene3D" id="2.30.30.1190">
    <property type="match status" value="1"/>
</dbReference>
<evidence type="ECO:0000256" key="5">
    <source>
        <dbReference type="ARBA" id="ARBA00022481"/>
    </source>
</evidence>
<dbReference type="Gene3D" id="1.20.930.10">
    <property type="entry name" value="Conserved domain common to transcription factors TFIIS, elongin A, CRSP70"/>
    <property type="match status" value="1"/>
</dbReference>
<evidence type="ECO:0000256" key="6">
    <source>
        <dbReference type="ARBA" id="ARBA00022499"/>
    </source>
</evidence>
<evidence type="ECO:0000313" key="23">
    <source>
        <dbReference type="Proteomes" id="UP001479436"/>
    </source>
</evidence>
<evidence type="ECO:0000256" key="7">
    <source>
        <dbReference type="ARBA" id="ARBA00022553"/>
    </source>
</evidence>
<feature type="zinc finger region" description="C3H1-type" evidence="16">
    <location>
        <begin position="1227"/>
        <end position="1254"/>
    </location>
</feature>
<feature type="domain" description="TFIIS N-terminal" evidence="21">
    <location>
        <begin position="665"/>
        <end position="737"/>
    </location>
</feature>
<dbReference type="PROSITE" id="PS51319">
    <property type="entry name" value="TFIIS_N"/>
    <property type="match status" value="1"/>
</dbReference>
<keyword evidence="6" id="KW-1017">Isopeptide bond</keyword>
<keyword evidence="14 17" id="KW-0371">Homeobox</keyword>
<evidence type="ECO:0000256" key="13">
    <source>
        <dbReference type="ARBA" id="ARBA00093575"/>
    </source>
</evidence>
<dbReference type="SMART" id="SM00356">
    <property type="entry name" value="ZnF_C3H1"/>
    <property type="match status" value="1"/>
</dbReference>
<evidence type="ECO:0000259" key="20">
    <source>
        <dbReference type="PROSITE" id="PS50103"/>
    </source>
</evidence>
<feature type="compositionally biased region" description="Basic and acidic residues" evidence="18">
    <location>
        <begin position="584"/>
        <end position="597"/>
    </location>
</feature>
<dbReference type="PANTHER" id="PTHR46557:SF1">
    <property type="entry name" value="SERINE_THREONINE-PROTEIN PHOSPHATASE 1 REGULATORY SUBUNIT 10"/>
    <property type="match status" value="1"/>
</dbReference>
<dbReference type="PROSITE" id="PS50071">
    <property type="entry name" value="HOMEOBOX_2"/>
    <property type="match status" value="1"/>
</dbReference>
<dbReference type="EMBL" id="JASJQH010000060">
    <property type="protein sequence ID" value="KAK9767696.1"/>
    <property type="molecule type" value="Genomic_DNA"/>
</dbReference>
<keyword evidence="11" id="KW-0832">Ubl conjugation</keyword>
<evidence type="ECO:0000256" key="8">
    <source>
        <dbReference type="ARBA" id="ARBA00022723"/>
    </source>
</evidence>
<evidence type="ECO:0000256" key="14">
    <source>
        <dbReference type="PROSITE-ProRule" id="PRU00108"/>
    </source>
</evidence>
<feature type="compositionally biased region" description="Polar residues" evidence="18">
    <location>
        <begin position="1114"/>
        <end position="1124"/>
    </location>
</feature>
<comment type="caution">
    <text evidence="22">The sequence shown here is derived from an EMBL/GenBank/DDBJ whole genome shotgun (WGS) entry which is preliminary data.</text>
</comment>
<feature type="region of interest" description="Disordered" evidence="18">
    <location>
        <begin position="738"/>
        <end position="819"/>
    </location>
</feature>
<dbReference type="InterPro" id="IPR041367">
    <property type="entry name" value="Znf-CCCH_4"/>
</dbReference>
<protein>
    <recommendedName>
        <fullName evidence="3">Serine/threonine-protein phosphatase 1 regulatory subunit 10</fullName>
    </recommendedName>
</protein>
<evidence type="ECO:0000256" key="4">
    <source>
        <dbReference type="ARBA" id="ARBA00022454"/>
    </source>
</evidence>
<organism evidence="22 23">
    <name type="scientific">Basidiobolus ranarum</name>
    <dbReference type="NCBI Taxonomy" id="34480"/>
    <lineage>
        <taxon>Eukaryota</taxon>
        <taxon>Fungi</taxon>
        <taxon>Fungi incertae sedis</taxon>
        <taxon>Zoopagomycota</taxon>
        <taxon>Entomophthoromycotina</taxon>
        <taxon>Basidiobolomycetes</taxon>
        <taxon>Basidiobolales</taxon>
        <taxon>Basidiobolaceae</taxon>
        <taxon>Basidiobolus</taxon>
    </lineage>
</organism>
<proteinExistence type="predicted"/>
<dbReference type="SMART" id="SM00389">
    <property type="entry name" value="HOX"/>
    <property type="match status" value="1"/>
</dbReference>
<dbReference type="Proteomes" id="UP001479436">
    <property type="component" value="Unassembled WGS sequence"/>
</dbReference>
<dbReference type="PROSITE" id="PS50103">
    <property type="entry name" value="ZF_C3H1"/>
    <property type="match status" value="1"/>
</dbReference>
<feature type="compositionally biased region" description="Basic residues" evidence="18">
    <location>
        <begin position="1195"/>
        <end position="1204"/>
    </location>
</feature>
<evidence type="ECO:0000256" key="17">
    <source>
        <dbReference type="RuleBase" id="RU000682"/>
    </source>
</evidence>
<feature type="DNA-binding region" description="Homeobox" evidence="14">
    <location>
        <begin position="95"/>
        <end position="157"/>
    </location>
</feature>
<evidence type="ECO:0000256" key="1">
    <source>
        <dbReference type="ARBA" id="ARBA00004123"/>
    </source>
</evidence>
<evidence type="ECO:0000256" key="12">
    <source>
        <dbReference type="ARBA" id="ARBA00023242"/>
    </source>
</evidence>
<dbReference type="SUPFAM" id="SSF47676">
    <property type="entry name" value="Conserved domain common to transcription factors TFIIS, elongin A, CRSP70"/>
    <property type="match status" value="1"/>
</dbReference>
<keyword evidence="5" id="KW-0488">Methylation</keyword>
<evidence type="ECO:0000256" key="18">
    <source>
        <dbReference type="SAM" id="MobiDB-lite"/>
    </source>
</evidence>
<dbReference type="InterPro" id="IPR017923">
    <property type="entry name" value="TFIIS_N"/>
</dbReference>
<keyword evidence="23" id="KW-1185">Reference proteome</keyword>
<dbReference type="Pfam" id="PF08711">
    <property type="entry name" value="Med26"/>
    <property type="match status" value="1"/>
</dbReference>
<evidence type="ECO:0000256" key="9">
    <source>
        <dbReference type="ARBA" id="ARBA00022771"/>
    </source>
</evidence>
<gene>
    <name evidence="22" type="ORF">K7432_002299</name>
</gene>
<evidence type="ECO:0000256" key="15">
    <source>
        <dbReference type="PROSITE-ProRule" id="PRU00649"/>
    </source>
</evidence>
<dbReference type="InterPro" id="IPR001356">
    <property type="entry name" value="HD"/>
</dbReference>
<dbReference type="Pfam" id="PF00046">
    <property type="entry name" value="Homeodomain"/>
    <property type="match status" value="1"/>
</dbReference>
<dbReference type="SUPFAM" id="SSF46689">
    <property type="entry name" value="Homeodomain-like"/>
    <property type="match status" value="1"/>
</dbReference>
<feature type="region of interest" description="Disordered" evidence="18">
    <location>
        <begin position="577"/>
        <end position="600"/>
    </location>
</feature>
<feature type="compositionally biased region" description="Low complexity" evidence="18">
    <location>
        <begin position="1206"/>
        <end position="1216"/>
    </location>
</feature>
<evidence type="ECO:0000259" key="21">
    <source>
        <dbReference type="PROSITE" id="PS51319"/>
    </source>
</evidence>
<evidence type="ECO:0000256" key="16">
    <source>
        <dbReference type="PROSITE-ProRule" id="PRU00723"/>
    </source>
</evidence>
<feature type="compositionally biased region" description="Polar residues" evidence="18">
    <location>
        <begin position="1052"/>
        <end position="1064"/>
    </location>
</feature>
<feature type="compositionally biased region" description="Polar residues" evidence="18">
    <location>
        <begin position="1071"/>
        <end position="1091"/>
    </location>
</feature>
<accession>A0ABR2X211</accession>
<dbReference type="CDD" id="cd00086">
    <property type="entry name" value="homeodomain"/>
    <property type="match status" value="1"/>
</dbReference>
<keyword evidence="14 17" id="KW-0238">DNA-binding</keyword>
<comment type="subunit">
    <text evidence="13">Component of the PNUTS-PP1 complex (also named PTW/PP1 complex), composed of PPP1R10/PNUTS, TOX4, WDR82, and PPP1CA (or PPP1CB or PPP1CC).</text>
</comment>
<dbReference type="InterPro" id="IPR035441">
    <property type="entry name" value="TFIIS/LEDGF_dom_sf"/>
</dbReference>
<feature type="domain" description="C3H1-type" evidence="20">
    <location>
        <begin position="1227"/>
        <end position="1254"/>
    </location>
</feature>
<feature type="region of interest" description="Disordered" evidence="18">
    <location>
        <begin position="1046"/>
        <end position="1231"/>
    </location>
</feature>
<dbReference type="Pfam" id="PF18044">
    <property type="entry name" value="zf-CCCH_4"/>
    <property type="match status" value="1"/>
</dbReference>
<keyword evidence="10 16" id="KW-0862">Zinc</keyword>
<dbReference type="InterPro" id="IPR009057">
    <property type="entry name" value="Homeodomain-like_sf"/>
</dbReference>
<keyword evidence="8 16" id="KW-0479">Metal-binding</keyword>
<comment type="subcellular location">
    <subcellularLocation>
        <location evidence="2">Chromosome</location>
    </subcellularLocation>
    <subcellularLocation>
        <location evidence="1 15 17">Nucleus</location>
    </subcellularLocation>
</comment>
<evidence type="ECO:0000313" key="22">
    <source>
        <dbReference type="EMBL" id="KAK9767696.1"/>
    </source>
</evidence>
<reference evidence="22 23" key="1">
    <citation type="submission" date="2023-04" db="EMBL/GenBank/DDBJ databases">
        <title>Genome of Basidiobolus ranarum AG-B5.</title>
        <authorList>
            <person name="Stajich J.E."/>
            <person name="Carter-House D."/>
            <person name="Gryganskyi A."/>
        </authorList>
    </citation>
    <scope>NUCLEOTIDE SEQUENCE [LARGE SCALE GENOMIC DNA]</scope>
    <source>
        <strain evidence="22 23">AG-B5</strain>
    </source>
</reference>
<dbReference type="SUPFAM" id="SSF90229">
    <property type="entry name" value="CCCH zinc finger"/>
    <property type="match status" value="1"/>
</dbReference>
<evidence type="ECO:0000256" key="3">
    <source>
        <dbReference type="ARBA" id="ARBA00022330"/>
    </source>
</evidence>
<name>A0ABR2X211_9FUNG</name>
<keyword evidence="9 16" id="KW-0863">Zinc-finger</keyword>
<dbReference type="InterPro" id="IPR003617">
    <property type="entry name" value="TFIIS/CRSP70_N_sub"/>
</dbReference>
<evidence type="ECO:0000256" key="2">
    <source>
        <dbReference type="ARBA" id="ARBA00004286"/>
    </source>
</evidence>
<feature type="compositionally biased region" description="Basic and acidic residues" evidence="18">
    <location>
        <begin position="748"/>
        <end position="780"/>
    </location>
</feature>
<dbReference type="InterPro" id="IPR000571">
    <property type="entry name" value="Znf_CCCH"/>
</dbReference>
<evidence type="ECO:0000259" key="19">
    <source>
        <dbReference type="PROSITE" id="PS50071"/>
    </source>
</evidence>
<feature type="compositionally biased region" description="Basic and acidic residues" evidence="18">
    <location>
        <begin position="880"/>
        <end position="915"/>
    </location>
</feature>
<feature type="region of interest" description="Disordered" evidence="18">
    <location>
        <begin position="404"/>
        <end position="424"/>
    </location>
</feature>
<feature type="domain" description="Homeobox" evidence="19">
    <location>
        <begin position="93"/>
        <end position="156"/>
    </location>
</feature>
<sequence length="1257" mass="138707">MNNWNNQLSDGHVYQQPELDSIFPTSGAGFDNYLPPFHPISMPITMQTSMLPENGGNAQAMSYSPNSIAASLSEITTSSLDPGGLSAFQQPDAPRARGRMIYTQTQIEKLETAYRTSEKYGYPSKQIKTDLANSFGCTEAQINTWFSRRRGKDSMMKGKPEYVGVLGDTESHSGTNTPEPVPLSIAMGGGNLNPSQSIENQEAIALPASQSFFAEWSSFSPPIDSKAFESSMNITDPTLAMMRSNESLSRPTPPLNESQPNNDWQSMLEVAPVKAESMSAIEPSNINFSNGFELDYDLPKGNDTEDPAHMCDFLAGIETLEAQRHSHESMNVNAFNSAFQGIPNASYSMSLPPGNPHASNIIQDWTSMVPTSSIHNIRNSANMFSAPENFDIIPLQSDNSMSSSNITANTVSPKTNPSVLSNESKMGLEESPMIAELELKEENGKSDFDDDDPFLGFSEFKPSAAPTTITEASRNNIGTGIIKSNPALKLEPTGNGAPFVPFARQQFNPYATIPPSAVINFPPNWANLNLINPRAGESFQNYQNVAKALLPQPNINIDNQSVRPKCVIEVVVPPPRNDLPIDNDQGKEGEEASGPKEENEDELMHLLTPCVNKDWGLGHVDHIPKFVKLMRTEEQSTNRSLLLTVLVNTMDRSILKSFSNSKGPTILRTWIVQAQKESSPLLIKLLEVLKKIPLDIDTLKETMLGRVIKTLKNSELEDVKKLATELMDRWTKLIQQEASAPALKKRPRENNDKTEADASKNDVDTAREDLRKKVRPEKPANSEVTLGSKPAVIGVANKAKPLGSQKPTGPARSEKSATPNAMAVANVDFFNELSASSLPKINKVRSNTTSKLGIQPSKPKNNSFSPLDALLPKIMSRDGNNSKRSDTDSRDNDRKNKNSRLDSDIHPSSRPDTESVLKPGTKKKRVSFAPDHALVQVREFKTEVEEPSITVTREWETPKSILFEFDVPQRGINSNEIDVQKTREGGVLSALYFSDSHIPDTPNEPDEDVRGDPSHQVKVIPLYDVGSETFQLSQLLSQVQATGPILAPLPSNPQSTESSVSSGQPWDPESDSGSYSWQKESAQSQNWSQQPDQERWDNRQDPPYNPDSPGPDFSTPNYASSNEPSGDEQGYDPYQDYPQAQDSREEYDPAYQSYGNDYDGYNEFENGEQWDYNAGYEEGDNRYRFGPGKNQYGRGRGRGGRGRGRGAPNRNGNRWGPGRDGPGPNPRTATAPCKFFAEGSCRYGDKCRFSHDFGRGR</sequence>
<keyword evidence="12 15" id="KW-0539">Nucleus</keyword>
<keyword evidence="4" id="KW-0158">Chromosome</keyword>
<dbReference type="SMART" id="SM00509">
    <property type="entry name" value="TFS2N"/>
    <property type="match status" value="1"/>
</dbReference>
<evidence type="ECO:0000256" key="11">
    <source>
        <dbReference type="ARBA" id="ARBA00022843"/>
    </source>
</evidence>
<dbReference type="Gene3D" id="1.10.10.60">
    <property type="entry name" value="Homeodomain-like"/>
    <property type="match status" value="1"/>
</dbReference>
<keyword evidence="7" id="KW-0597">Phosphoprotein</keyword>
<evidence type="ECO:0000256" key="10">
    <source>
        <dbReference type="ARBA" id="ARBA00022833"/>
    </source>
</evidence>
<dbReference type="InterPro" id="IPR036855">
    <property type="entry name" value="Znf_CCCH_sf"/>
</dbReference>